<dbReference type="InterPro" id="IPR015660">
    <property type="entry name" value="MASH1/Ascl1a-like"/>
</dbReference>
<comment type="subcellular location">
    <subcellularLocation>
        <location evidence="1">Nucleus</location>
    </subcellularLocation>
</comment>
<name>A0AAV8TWT8_9ROSI</name>
<dbReference type="InterPro" id="IPR036638">
    <property type="entry name" value="HLH_DNA-bd_sf"/>
</dbReference>
<reference evidence="7 8" key="1">
    <citation type="submission" date="2021-09" db="EMBL/GenBank/DDBJ databases">
        <title>Genomic insights and catalytic innovation underlie evolution of tropane alkaloids biosynthesis.</title>
        <authorList>
            <person name="Wang Y.-J."/>
            <person name="Tian T."/>
            <person name="Huang J.-P."/>
            <person name="Huang S.-X."/>
        </authorList>
    </citation>
    <scope>NUCLEOTIDE SEQUENCE [LARGE SCALE GENOMIC DNA]</scope>
    <source>
        <strain evidence="7">KIB-2018</strain>
        <tissue evidence="7">Leaf</tissue>
    </source>
</reference>
<dbReference type="GO" id="GO:0000981">
    <property type="term" value="F:DNA-binding transcription factor activity, RNA polymerase II-specific"/>
    <property type="evidence" value="ECO:0007669"/>
    <property type="project" value="TreeGrafter"/>
</dbReference>
<dbReference type="Gene3D" id="4.10.280.10">
    <property type="entry name" value="Helix-loop-helix DNA-binding domain"/>
    <property type="match status" value="1"/>
</dbReference>
<dbReference type="GO" id="GO:0090575">
    <property type="term" value="C:RNA polymerase II transcription regulator complex"/>
    <property type="evidence" value="ECO:0007669"/>
    <property type="project" value="TreeGrafter"/>
</dbReference>
<accession>A0AAV8TWT8</accession>
<organism evidence="7 8">
    <name type="scientific">Erythroxylum novogranatense</name>
    <dbReference type="NCBI Taxonomy" id="1862640"/>
    <lineage>
        <taxon>Eukaryota</taxon>
        <taxon>Viridiplantae</taxon>
        <taxon>Streptophyta</taxon>
        <taxon>Embryophyta</taxon>
        <taxon>Tracheophyta</taxon>
        <taxon>Spermatophyta</taxon>
        <taxon>Magnoliopsida</taxon>
        <taxon>eudicotyledons</taxon>
        <taxon>Gunneridae</taxon>
        <taxon>Pentapetalae</taxon>
        <taxon>rosids</taxon>
        <taxon>fabids</taxon>
        <taxon>Malpighiales</taxon>
        <taxon>Erythroxylaceae</taxon>
        <taxon>Erythroxylum</taxon>
    </lineage>
</organism>
<keyword evidence="3" id="KW-0238">DNA-binding</keyword>
<evidence type="ECO:0000313" key="8">
    <source>
        <dbReference type="Proteomes" id="UP001159364"/>
    </source>
</evidence>
<dbReference type="GO" id="GO:0046983">
    <property type="term" value="F:protein dimerization activity"/>
    <property type="evidence" value="ECO:0007669"/>
    <property type="project" value="InterPro"/>
</dbReference>
<comment type="caution">
    <text evidence="7">The sequence shown here is derived from an EMBL/GenBank/DDBJ whole genome shotgun (WGS) entry which is preliminary data.</text>
</comment>
<dbReference type="PROSITE" id="PS50888">
    <property type="entry name" value="BHLH"/>
    <property type="match status" value="1"/>
</dbReference>
<keyword evidence="8" id="KW-1185">Reference proteome</keyword>
<keyword evidence="4" id="KW-0804">Transcription</keyword>
<sequence length="250" mass="28744">MVAFCPPMFQGYGWSLEDPIINEQSYIFGESETAESFPYLSPILSDQPQLIKFNHSATSFTGYGGEPDTVKKLNHNASERDRRRKINNLYSSLRSLLPPDQTKKLSIPATVSRVLKYIPELQQQVEKLVQKKQELLKTKSKQDDMIINQANQRTRTHQRFSIAVSVNRVNNTEFIIQISTSKIHQTPLSQILLSLHEEGLFLMNSSSFKSSNDRVFHNLHLQVKGTVNIECEALRQKLLSLYEERESMFP</sequence>
<evidence type="ECO:0000256" key="1">
    <source>
        <dbReference type="ARBA" id="ARBA00004123"/>
    </source>
</evidence>
<dbReference type="PANTHER" id="PTHR13935:SF41">
    <property type="entry name" value="TRANSCRIPTION FACTOR ORG2-RELATED"/>
    <property type="match status" value="1"/>
</dbReference>
<dbReference type="SMART" id="SM00353">
    <property type="entry name" value="HLH"/>
    <property type="match status" value="1"/>
</dbReference>
<keyword evidence="5" id="KW-0539">Nucleus</keyword>
<dbReference type="GO" id="GO:0010106">
    <property type="term" value="P:cellular response to iron ion starvation"/>
    <property type="evidence" value="ECO:0007669"/>
    <property type="project" value="UniProtKB-ARBA"/>
</dbReference>
<evidence type="ECO:0000256" key="4">
    <source>
        <dbReference type="ARBA" id="ARBA00023163"/>
    </source>
</evidence>
<dbReference type="FunFam" id="4.10.280.10:FF:000074">
    <property type="entry name" value="Transcription factor ORG2"/>
    <property type="match status" value="1"/>
</dbReference>
<dbReference type="SUPFAM" id="SSF47459">
    <property type="entry name" value="HLH, helix-loop-helix DNA-binding domain"/>
    <property type="match status" value="1"/>
</dbReference>
<dbReference type="InterPro" id="IPR011598">
    <property type="entry name" value="bHLH_dom"/>
</dbReference>
<dbReference type="PANTHER" id="PTHR13935">
    <property type="entry name" value="ACHAETE-SCUTE TRANSCRIPTION FACTOR-RELATED"/>
    <property type="match status" value="1"/>
</dbReference>
<proteinExistence type="predicted"/>
<keyword evidence="2" id="KW-0805">Transcription regulation</keyword>
<dbReference type="Pfam" id="PF00010">
    <property type="entry name" value="HLH"/>
    <property type="match status" value="1"/>
</dbReference>
<dbReference type="AlphaFoldDB" id="A0AAV8TWT8"/>
<gene>
    <name evidence="7" type="ORF">K2173_014935</name>
</gene>
<dbReference type="EMBL" id="JAIWQS010000003">
    <property type="protein sequence ID" value="KAJ8770325.1"/>
    <property type="molecule type" value="Genomic_DNA"/>
</dbReference>
<evidence type="ECO:0000256" key="2">
    <source>
        <dbReference type="ARBA" id="ARBA00023015"/>
    </source>
</evidence>
<evidence type="ECO:0000256" key="5">
    <source>
        <dbReference type="ARBA" id="ARBA00023242"/>
    </source>
</evidence>
<protein>
    <recommendedName>
        <fullName evidence="6">BHLH domain-containing protein</fullName>
    </recommendedName>
</protein>
<evidence type="ECO:0000313" key="7">
    <source>
        <dbReference type="EMBL" id="KAJ8770325.1"/>
    </source>
</evidence>
<dbReference type="CDD" id="cd18914">
    <property type="entry name" value="bHLH_AtORG2_like"/>
    <property type="match status" value="1"/>
</dbReference>
<evidence type="ECO:0000259" key="6">
    <source>
        <dbReference type="PROSITE" id="PS50888"/>
    </source>
</evidence>
<dbReference type="Proteomes" id="UP001159364">
    <property type="component" value="Linkage Group LG03"/>
</dbReference>
<evidence type="ECO:0000256" key="3">
    <source>
        <dbReference type="ARBA" id="ARBA00023125"/>
    </source>
</evidence>
<dbReference type="GO" id="GO:0000977">
    <property type="term" value="F:RNA polymerase II transcription regulatory region sequence-specific DNA binding"/>
    <property type="evidence" value="ECO:0007669"/>
    <property type="project" value="TreeGrafter"/>
</dbReference>
<feature type="domain" description="BHLH" evidence="6">
    <location>
        <begin position="70"/>
        <end position="121"/>
    </location>
</feature>